<reference evidence="1" key="1">
    <citation type="submission" date="2013-11" db="EMBL/GenBank/DDBJ databases">
        <title>The Genome Sequence of Phytophthora parasitica CJ02B3.</title>
        <authorList>
            <consortium name="The Broad Institute Genomics Platform"/>
            <person name="Russ C."/>
            <person name="Tyler B."/>
            <person name="Panabieres F."/>
            <person name="Shan W."/>
            <person name="Tripathy S."/>
            <person name="Grunwald N."/>
            <person name="Machado M."/>
            <person name="Johnson C.S."/>
            <person name="Arredondo F."/>
            <person name="Hong C."/>
            <person name="Coffey M."/>
            <person name="Young S.K."/>
            <person name="Zeng Q."/>
            <person name="Gargeya S."/>
            <person name="Fitzgerald M."/>
            <person name="Abouelleil A."/>
            <person name="Alvarado L."/>
            <person name="Chapman S.B."/>
            <person name="Gainer-Dewar J."/>
            <person name="Goldberg J."/>
            <person name="Griggs A."/>
            <person name="Gujja S."/>
            <person name="Hansen M."/>
            <person name="Howarth C."/>
            <person name="Imamovic A."/>
            <person name="Ireland A."/>
            <person name="Larimer J."/>
            <person name="McCowan C."/>
            <person name="Murphy C."/>
            <person name="Pearson M."/>
            <person name="Poon T.W."/>
            <person name="Priest M."/>
            <person name="Roberts A."/>
            <person name="Saif S."/>
            <person name="Shea T."/>
            <person name="Sykes S."/>
            <person name="Wortman J."/>
            <person name="Nusbaum C."/>
            <person name="Birren B."/>
        </authorList>
    </citation>
    <scope>NUCLEOTIDE SEQUENCE [LARGE SCALE GENOMIC DNA]</scope>
    <source>
        <strain evidence="1">CJ02B3</strain>
    </source>
</reference>
<name>W2HDX5_PHYNI</name>
<dbReference type="SUPFAM" id="SSF54909">
    <property type="entry name" value="Dimeric alpha+beta barrel"/>
    <property type="match status" value="1"/>
</dbReference>
<gene>
    <name evidence="1" type="ORF">L915_03984</name>
</gene>
<evidence type="ECO:0000313" key="1">
    <source>
        <dbReference type="EMBL" id="ETK92706.1"/>
    </source>
</evidence>
<sequence length="75" mass="8759">MLTKPVRVLSERIMSRGFEPTVVRLMENVQKVVRSQPGLLSLETLRDVNDHHKYVMLSEVRATDRVFCVWEGMLM</sequence>
<dbReference type="VEuPathDB" id="FungiDB:PPTG_08143"/>
<accession>W2HDX5</accession>
<proteinExistence type="predicted"/>
<dbReference type="Proteomes" id="UP000053236">
    <property type="component" value="Unassembled WGS sequence"/>
</dbReference>
<organism evidence="1">
    <name type="scientific">Phytophthora nicotianae</name>
    <name type="common">Potato buckeye rot agent</name>
    <name type="synonym">Phytophthora parasitica</name>
    <dbReference type="NCBI Taxonomy" id="4792"/>
    <lineage>
        <taxon>Eukaryota</taxon>
        <taxon>Sar</taxon>
        <taxon>Stramenopiles</taxon>
        <taxon>Oomycota</taxon>
        <taxon>Peronosporomycetes</taxon>
        <taxon>Peronosporales</taxon>
        <taxon>Peronosporaceae</taxon>
        <taxon>Phytophthora</taxon>
    </lineage>
</organism>
<dbReference type="AlphaFoldDB" id="W2HDX5"/>
<dbReference type="Gene3D" id="3.30.70.100">
    <property type="match status" value="1"/>
</dbReference>
<dbReference type="InterPro" id="IPR011008">
    <property type="entry name" value="Dimeric_a/b-barrel"/>
</dbReference>
<dbReference type="EMBL" id="KI685126">
    <property type="protein sequence ID" value="ETK92706.1"/>
    <property type="molecule type" value="Genomic_DNA"/>
</dbReference>
<protein>
    <submittedName>
        <fullName evidence="1">Uncharacterized protein</fullName>
    </submittedName>
</protein>